<dbReference type="Proteomes" id="UP000245202">
    <property type="component" value="Unassembled WGS sequence"/>
</dbReference>
<dbReference type="InterPro" id="IPR036779">
    <property type="entry name" value="LysM_dom_sf"/>
</dbReference>
<accession>A0A2R5EWA6</accession>
<dbReference type="InterPro" id="IPR036908">
    <property type="entry name" value="RlpA-like_sf"/>
</dbReference>
<sequence>MNKWMLTTLTTVALTCATTLFAGNAQAAEQTHKIEPNDTFWQISLQYKVPLKKLMSANDTMVADQLQIGSEMVIPGQDIVALSKESAPVPAQKEAAPAAMTVTAPGGTKHIYKKELQVKATAYTAAASENGKWGAVDYFGNNLKVGTIAVDPKMIPLGTKLFVKGYSYNGLPAGGMIATATDIGGSIKGNRIDIFVPGTTQQAKKFGFQDVTVYILQ</sequence>
<dbReference type="PROSITE" id="PS51782">
    <property type="entry name" value="LYSM"/>
    <property type="match status" value="1"/>
</dbReference>
<dbReference type="CDD" id="cd14667">
    <property type="entry name" value="3D_containing_proteins"/>
    <property type="match status" value="1"/>
</dbReference>
<dbReference type="InterPro" id="IPR018392">
    <property type="entry name" value="LysM"/>
</dbReference>
<dbReference type="RefSeq" id="WP_258235116.1">
    <property type="nucleotide sequence ID" value="NZ_BDQX01000281.1"/>
</dbReference>
<dbReference type="PANTHER" id="PTHR39160:SF4">
    <property type="entry name" value="RESUSCITATION-PROMOTING FACTOR RPFB"/>
    <property type="match status" value="1"/>
</dbReference>
<dbReference type="SUPFAM" id="SSF50685">
    <property type="entry name" value="Barwin-like endoglucanases"/>
    <property type="match status" value="1"/>
</dbReference>
<evidence type="ECO:0000259" key="3">
    <source>
        <dbReference type="PROSITE" id="PS51782"/>
    </source>
</evidence>
<dbReference type="Gene3D" id="2.40.40.10">
    <property type="entry name" value="RlpA-like domain"/>
    <property type="match status" value="1"/>
</dbReference>
<gene>
    <name evidence="4" type="ORF">PAT3040_04622</name>
</gene>
<dbReference type="SMART" id="SM00257">
    <property type="entry name" value="LysM"/>
    <property type="match status" value="1"/>
</dbReference>
<dbReference type="GO" id="GO:0019867">
    <property type="term" value="C:outer membrane"/>
    <property type="evidence" value="ECO:0007669"/>
    <property type="project" value="InterPro"/>
</dbReference>
<protein>
    <recommendedName>
        <fullName evidence="3">LysM domain-containing protein</fullName>
    </recommendedName>
</protein>
<dbReference type="SUPFAM" id="SSF54106">
    <property type="entry name" value="LysM domain"/>
    <property type="match status" value="1"/>
</dbReference>
<dbReference type="CDD" id="cd00118">
    <property type="entry name" value="LysM"/>
    <property type="match status" value="1"/>
</dbReference>
<evidence type="ECO:0000256" key="2">
    <source>
        <dbReference type="SAM" id="SignalP"/>
    </source>
</evidence>
<dbReference type="InterPro" id="IPR051933">
    <property type="entry name" value="Resuscitation_pf_RpfB"/>
</dbReference>
<feature type="chain" id="PRO_5015344645" description="LysM domain-containing protein" evidence="2">
    <location>
        <begin position="28"/>
        <end position="217"/>
    </location>
</feature>
<comment type="caution">
    <text evidence="4">The sequence shown here is derived from an EMBL/GenBank/DDBJ whole genome shotgun (WGS) entry which is preliminary data.</text>
</comment>
<dbReference type="Pfam" id="PF01476">
    <property type="entry name" value="LysM"/>
    <property type="match status" value="1"/>
</dbReference>
<feature type="domain" description="LysM" evidence="3">
    <location>
        <begin position="30"/>
        <end position="74"/>
    </location>
</feature>
<evidence type="ECO:0000313" key="4">
    <source>
        <dbReference type="EMBL" id="GBG09939.1"/>
    </source>
</evidence>
<keyword evidence="1 2" id="KW-0732">Signal</keyword>
<dbReference type="InterPro" id="IPR010611">
    <property type="entry name" value="3D_dom"/>
</dbReference>
<organism evidence="4 5">
    <name type="scientific">Paenibacillus agaridevorans</name>
    <dbReference type="NCBI Taxonomy" id="171404"/>
    <lineage>
        <taxon>Bacteria</taxon>
        <taxon>Bacillati</taxon>
        <taxon>Bacillota</taxon>
        <taxon>Bacilli</taxon>
        <taxon>Bacillales</taxon>
        <taxon>Paenibacillaceae</taxon>
        <taxon>Paenibacillus</taxon>
    </lineage>
</organism>
<dbReference type="Gene3D" id="3.10.350.10">
    <property type="entry name" value="LysM domain"/>
    <property type="match status" value="1"/>
</dbReference>
<dbReference type="InterPro" id="IPR059180">
    <property type="entry name" value="3D_YorM"/>
</dbReference>
<keyword evidence="5" id="KW-1185">Reference proteome</keyword>
<dbReference type="PANTHER" id="PTHR39160">
    <property type="entry name" value="CELL WALL-BINDING PROTEIN YOCH"/>
    <property type="match status" value="1"/>
</dbReference>
<proteinExistence type="predicted"/>
<reference evidence="4 5" key="1">
    <citation type="submission" date="2017-08" db="EMBL/GenBank/DDBJ databases">
        <title>Substantial Increase in Enzyme Production by Combined Drug-Resistance Mutations in Paenibacillus agaridevorans.</title>
        <authorList>
            <person name="Tanaka Y."/>
            <person name="Funane K."/>
            <person name="Hosaka T."/>
            <person name="Shiwa Y."/>
            <person name="Fujita N."/>
            <person name="Miyazaki T."/>
            <person name="Yoshikawa H."/>
            <person name="Murakami K."/>
            <person name="Kasahara K."/>
            <person name="Inaoka T."/>
            <person name="Hiraga Y."/>
            <person name="Ochi K."/>
        </authorList>
    </citation>
    <scope>NUCLEOTIDE SEQUENCE [LARGE SCALE GENOMIC DNA]</scope>
    <source>
        <strain evidence="4 5">T-3040</strain>
    </source>
</reference>
<name>A0A2R5EWA6_9BACL</name>
<evidence type="ECO:0000313" key="5">
    <source>
        <dbReference type="Proteomes" id="UP000245202"/>
    </source>
</evidence>
<dbReference type="EMBL" id="BDQX01000281">
    <property type="protein sequence ID" value="GBG09939.1"/>
    <property type="molecule type" value="Genomic_DNA"/>
</dbReference>
<dbReference type="GO" id="GO:0009254">
    <property type="term" value="P:peptidoglycan turnover"/>
    <property type="evidence" value="ECO:0007669"/>
    <property type="project" value="InterPro"/>
</dbReference>
<evidence type="ECO:0000256" key="1">
    <source>
        <dbReference type="ARBA" id="ARBA00022729"/>
    </source>
</evidence>
<feature type="signal peptide" evidence="2">
    <location>
        <begin position="1"/>
        <end position="27"/>
    </location>
</feature>
<dbReference type="GO" id="GO:0004553">
    <property type="term" value="F:hydrolase activity, hydrolyzing O-glycosyl compounds"/>
    <property type="evidence" value="ECO:0007669"/>
    <property type="project" value="InterPro"/>
</dbReference>
<dbReference type="AlphaFoldDB" id="A0A2R5EWA6"/>
<dbReference type="Pfam" id="PF06725">
    <property type="entry name" value="3D"/>
    <property type="match status" value="1"/>
</dbReference>